<gene>
    <name evidence="1" type="ordered locus">HF1_05280</name>
</gene>
<proteinExistence type="predicted"/>
<organism evidence="1 2">
    <name type="scientific">Mycoplasma haemofelis (strain Langford 1)</name>
    <name type="common">Haemobartonella felis</name>
    <dbReference type="NCBI Taxonomy" id="941640"/>
    <lineage>
        <taxon>Bacteria</taxon>
        <taxon>Bacillati</taxon>
        <taxon>Mycoplasmatota</taxon>
        <taxon>Mollicutes</taxon>
        <taxon>Mycoplasmataceae</taxon>
        <taxon>Mycoplasma</taxon>
    </lineage>
</organism>
<sequence>MSISAAKMAAALGGAGAVGTGGYFAVKNLPSTPLSIRESLLKEEYKLISDIEDQSKRETQYKNTFLVHREDTKFLEEINKFKDGNENIAASESGDKGKVALEKLCSSYLSSADADKLKNVQQWCVLRVMDEEVSGRTWISLNENKDNEWKSSFEENKNLLVSLKIKGIESTTDKDNGHSKVKEWCSSNSKLTVNKGSKDTANHVRQICSKKT</sequence>
<evidence type="ECO:0000313" key="1">
    <source>
        <dbReference type="EMBL" id="CBY92536.1"/>
    </source>
</evidence>
<dbReference type="KEGG" id="mha:HF1_05280"/>
<dbReference type="OrthoDB" id="9780991at2"/>
<dbReference type="EMBL" id="FR773153">
    <property type="protein sequence ID" value="CBY92536.1"/>
    <property type="molecule type" value="Genomic_DNA"/>
</dbReference>
<dbReference type="Proteomes" id="UP000008637">
    <property type="component" value="Chromosome"/>
</dbReference>
<evidence type="ECO:0000313" key="2">
    <source>
        <dbReference type="Proteomes" id="UP000008637"/>
    </source>
</evidence>
<keyword evidence="2" id="KW-1185">Reference proteome</keyword>
<accession>E8ZHB5</accession>
<dbReference type="AlphaFoldDB" id="E8ZHB5"/>
<name>E8ZHB5_MYCHL</name>
<dbReference type="HOGENOM" id="CLU_1319757_0_0_14"/>
<protein>
    <submittedName>
        <fullName evidence="1">Uncharacterized protein</fullName>
    </submittedName>
</protein>
<reference evidence="1 2" key="1">
    <citation type="journal article" date="2011" name="J. Bacteriol.">
        <title>Complete genome sequence of Mycoplasma haemofelis, a hemotropic mycoplasma.</title>
        <authorList>
            <person name="Barker E.N."/>
            <person name="Helps C.R."/>
            <person name="Peters I.R."/>
            <person name="Darby A.C."/>
            <person name="Radford A.D."/>
            <person name="Tasker S."/>
        </authorList>
    </citation>
    <scope>NUCLEOTIDE SEQUENCE [LARGE SCALE GENOMIC DNA]</scope>
    <source>
        <strain evidence="1 2">Langford 1</strain>
    </source>
</reference>